<protein>
    <recommendedName>
        <fullName evidence="2">P-type Cu(+) transporter</fullName>
        <ecNumber evidence="2">7.2.2.8</ecNumber>
    </recommendedName>
</protein>
<keyword evidence="6" id="KW-0547">Nucleotide-binding</keyword>
<evidence type="ECO:0000256" key="5">
    <source>
        <dbReference type="ARBA" id="ARBA00022723"/>
    </source>
</evidence>
<evidence type="ECO:0000256" key="13">
    <source>
        <dbReference type="ARBA" id="ARBA00023136"/>
    </source>
</evidence>
<keyword evidence="13" id="KW-0472">Membrane</keyword>
<keyword evidence="11" id="KW-0186">Copper</keyword>
<dbReference type="SFLD" id="SFLDG00002">
    <property type="entry name" value="C1.7:_P-type_atpase_like"/>
    <property type="match status" value="1"/>
</dbReference>
<evidence type="ECO:0000256" key="11">
    <source>
        <dbReference type="ARBA" id="ARBA00023008"/>
    </source>
</evidence>
<dbReference type="AlphaFoldDB" id="A0A183EEV7"/>
<dbReference type="Pfam" id="PF00702">
    <property type="entry name" value="Hydrolase"/>
    <property type="match status" value="1"/>
</dbReference>
<dbReference type="EC" id="7.2.2.8" evidence="2"/>
<keyword evidence="12" id="KW-0406">Ion transport</keyword>
<dbReference type="FunFam" id="3.40.50.1000:FF:000144">
    <property type="entry name" value="copper-transporting ATPase 1 isoform X2"/>
    <property type="match status" value="1"/>
</dbReference>
<comment type="subcellular location">
    <subcellularLocation>
        <location evidence="1">Endomembrane system</location>
        <topology evidence="1">Multi-pass membrane protein</topology>
    </subcellularLocation>
</comment>
<dbReference type="InterPro" id="IPR023214">
    <property type="entry name" value="HAD_sf"/>
</dbReference>
<dbReference type="PRINTS" id="PR00119">
    <property type="entry name" value="CATATPASE"/>
</dbReference>
<dbReference type="GO" id="GO:0016887">
    <property type="term" value="F:ATP hydrolysis activity"/>
    <property type="evidence" value="ECO:0007669"/>
    <property type="project" value="InterPro"/>
</dbReference>
<evidence type="ECO:0000256" key="12">
    <source>
        <dbReference type="ARBA" id="ARBA00023065"/>
    </source>
</evidence>
<evidence type="ECO:0000256" key="8">
    <source>
        <dbReference type="ARBA" id="ARBA00022840"/>
    </source>
</evidence>
<dbReference type="InterPro" id="IPR018303">
    <property type="entry name" value="ATPase_P-typ_P_site"/>
</dbReference>
<evidence type="ECO:0000256" key="1">
    <source>
        <dbReference type="ARBA" id="ARBA00004127"/>
    </source>
</evidence>
<dbReference type="InterPro" id="IPR001757">
    <property type="entry name" value="P_typ_ATPase"/>
</dbReference>
<dbReference type="NCBIfam" id="TIGR01494">
    <property type="entry name" value="ATPase_P-type"/>
    <property type="match status" value="1"/>
</dbReference>
<dbReference type="OrthoDB" id="432719at2759"/>
<proteinExistence type="predicted"/>
<dbReference type="PANTHER" id="PTHR46594">
    <property type="entry name" value="P-TYPE CATION-TRANSPORTING ATPASE"/>
    <property type="match status" value="1"/>
</dbReference>
<evidence type="ECO:0000256" key="6">
    <source>
        <dbReference type="ARBA" id="ARBA00022741"/>
    </source>
</evidence>
<dbReference type="Gene3D" id="3.40.1110.10">
    <property type="entry name" value="Calcium-transporting ATPase, cytoplasmic domain N"/>
    <property type="match status" value="1"/>
</dbReference>
<reference evidence="16" key="1">
    <citation type="submission" date="2016-06" db="UniProtKB">
        <authorList>
            <consortium name="WormBaseParasite"/>
        </authorList>
    </citation>
    <scope>IDENTIFICATION</scope>
</reference>
<keyword evidence="3" id="KW-0813">Transport</keyword>
<evidence type="ECO:0000256" key="9">
    <source>
        <dbReference type="ARBA" id="ARBA00022967"/>
    </source>
</evidence>
<dbReference type="PANTHER" id="PTHR46594:SF4">
    <property type="entry name" value="P-TYPE CATION-TRANSPORTING ATPASE"/>
    <property type="match status" value="1"/>
</dbReference>
<keyword evidence="10" id="KW-1133">Transmembrane helix</keyword>
<keyword evidence="9" id="KW-1278">Translocase</keyword>
<dbReference type="InterPro" id="IPR044492">
    <property type="entry name" value="P_typ_ATPase_HD_dom"/>
</dbReference>
<keyword evidence="8" id="KW-0067">ATP-binding</keyword>
<organism evidence="16">
    <name type="scientific">Gongylonema pulchrum</name>
    <dbReference type="NCBI Taxonomy" id="637853"/>
    <lineage>
        <taxon>Eukaryota</taxon>
        <taxon>Metazoa</taxon>
        <taxon>Ecdysozoa</taxon>
        <taxon>Nematoda</taxon>
        <taxon>Chromadorea</taxon>
        <taxon>Rhabditida</taxon>
        <taxon>Spirurina</taxon>
        <taxon>Spiruromorpha</taxon>
        <taxon>Spiruroidea</taxon>
        <taxon>Gongylonematidae</taxon>
        <taxon>Gongylonema</taxon>
    </lineage>
</organism>
<dbReference type="SFLD" id="SFLDS00003">
    <property type="entry name" value="Haloacid_Dehalogenase"/>
    <property type="match status" value="1"/>
</dbReference>
<reference evidence="14 15" key="2">
    <citation type="submission" date="2018-11" db="EMBL/GenBank/DDBJ databases">
        <authorList>
            <consortium name="Pathogen Informatics"/>
        </authorList>
    </citation>
    <scope>NUCLEOTIDE SEQUENCE [LARGE SCALE GENOMIC DNA]</scope>
</reference>
<evidence type="ECO:0000256" key="3">
    <source>
        <dbReference type="ARBA" id="ARBA00022448"/>
    </source>
</evidence>
<dbReference type="InterPro" id="IPR036412">
    <property type="entry name" value="HAD-like_sf"/>
</dbReference>
<dbReference type="GO" id="GO:0046872">
    <property type="term" value="F:metal ion binding"/>
    <property type="evidence" value="ECO:0007669"/>
    <property type="project" value="UniProtKB-KW"/>
</dbReference>
<keyword evidence="15" id="KW-1185">Reference proteome</keyword>
<dbReference type="Proteomes" id="UP000271098">
    <property type="component" value="Unassembled WGS sequence"/>
</dbReference>
<dbReference type="GO" id="GO:0140581">
    <property type="term" value="F:P-type monovalent copper transporter activity"/>
    <property type="evidence" value="ECO:0007669"/>
    <property type="project" value="UniProtKB-EC"/>
</dbReference>
<keyword evidence="5" id="KW-0479">Metal-binding</keyword>
<keyword evidence="4" id="KW-0812">Transmembrane</keyword>
<dbReference type="PRINTS" id="PR00120">
    <property type="entry name" value="HATPASE"/>
</dbReference>
<name>A0A183EEV7_9BILA</name>
<evidence type="ECO:0000313" key="16">
    <source>
        <dbReference type="WBParaSite" id="GPUH_0001952301-mRNA-1"/>
    </source>
</evidence>
<dbReference type="PROSITE" id="PS00154">
    <property type="entry name" value="ATPASE_E1_E2"/>
    <property type="match status" value="1"/>
</dbReference>
<evidence type="ECO:0000256" key="2">
    <source>
        <dbReference type="ARBA" id="ARBA00012517"/>
    </source>
</evidence>
<dbReference type="SFLD" id="SFLDF00027">
    <property type="entry name" value="p-type_atpase"/>
    <property type="match status" value="1"/>
</dbReference>
<evidence type="ECO:0000313" key="15">
    <source>
        <dbReference type="Proteomes" id="UP000271098"/>
    </source>
</evidence>
<evidence type="ECO:0000256" key="7">
    <source>
        <dbReference type="ARBA" id="ARBA00022796"/>
    </source>
</evidence>
<dbReference type="InterPro" id="IPR023299">
    <property type="entry name" value="ATPase_P-typ_cyto_dom_N"/>
</dbReference>
<evidence type="ECO:0000256" key="4">
    <source>
        <dbReference type="ARBA" id="ARBA00022692"/>
    </source>
</evidence>
<evidence type="ECO:0000256" key="10">
    <source>
        <dbReference type="ARBA" id="ARBA00022989"/>
    </source>
</evidence>
<sequence length="284" mass="31007">MDKTGTVTEGRPRVFRIYTVIGENCMSLFKMFAAIGSAESNSEHPLASSIASFVKEWLKTEEWATVQRFRASAGNGISCEVTKINDMLRNASQEKVDTSIKLASGQLSLFEDLNEAEFNENKPFRVVIGNERWMTKNAVPVDDFVGQIIEQEQTNGNISVLCAINGHLVSVISIADRIKKESALAVWTLQRMNIRVILLTGDNARTAEATARQVGIREVFAEVLPNQKRTKIEQLKEAKERVAMVGDGINDSPALASADVGIAIAAGSDVAIESAGIVLVKVRL</sequence>
<keyword evidence="7" id="KW-0187">Copper transport</keyword>
<dbReference type="WBParaSite" id="GPUH_0001952301-mRNA-1">
    <property type="protein sequence ID" value="GPUH_0001952301-mRNA-1"/>
    <property type="gene ID" value="GPUH_0001952301"/>
</dbReference>
<dbReference type="GO" id="GO:0016020">
    <property type="term" value="C:membrane"/>
    <property type="evidence" value="ECO:0007669"/>
    <property type="project" value="InterPro"/>
</dbReference>
<dbReference type="EMBL" id="UYRT01088639">
    <property type="protein sequence ID" value="VDN33966.1"/>
    <property type="molecule type" value="Genomic_DNA"/>
</dbReference>
<dbReference type="SUPFAM" id="SSF56784">
    <property type="entry name" value="HAD-like"/>
    <property type="match status" value="1"/>
</dbReference>
<dbReference type="Gene3D" id="3.40.50.1000">
    <property type="entry name" value="HAD superfamily/HAD-like"/>
    <property type="match status" value="1"/>
</dbReference>
<gene>
    <name evidence="14" type="ORF">GPUH_LOCUS19497</name>
</gene>
<dbReference type="GO" id="GO:0005524">
    <property type="term" value="F:ATP binding"/>
    <property type="evidence" value="ECO:0007669"/>
    <property type="project" value="UniProtKB-KW"/>
</dbReference>
<accession>A0A183EEV7</accession>
<evidence type="ECO:0000313" key="14">
    <source>
        <dbReference type="EMBL" id="VDN33966.1"/>
    </source>
</evidence>
<dbReference type="GO" id="GO:0012505">
    <property type="term" value="C:endomembrane system"/>
    <property type="evidence" value="ECO:0007669"/>
    <property type="project" value="UniProtKB-SubCell"/>
</dbReference>